<dbReference type="InterPro" id="IPR029058">
    <property type="entry name" value="AB_hydrolase_fold"/>
</dbReference>
<organism evidence="1 2">
    <name type="scientific">Collybiopsis confluens</name>
    <dbReference type="NCBI Taxonomy" id="2823264"/>
    <lineage>
        <taxon>Eukaryota</taxon>
        <taxon>Fungi</taxon>
        <taxon>Dikarya</taxon>
        <taxon>Basidiomycota</taxon>
        <taxon>Agaricomycotina</taxon>
        <taxon>Agaricomycetes</taxon>
        <taxon>Agaricomycetidae</taxon>
        <taxon>Agaricales</taxon>
        <taxon>Marasmiineae</taxon>
        <taxon>Omphalotaceae</taxon>
        <taxon>Collybiopsis</taxon>
    </lineage>
</organism>
<name>A0A8H5HK01_9AGAR</name>
<dbReference type="Gene3D" id="3.40.50.1820">
    <property type="entry name" value="alpha/beta hydrolase"/>
    <property type="match status" value="1"/>
</dbReference>
<dbReference type="EMBL" id="JAACJN010000041">
    <property type="protein sequence ID" value="KAF5384702.1"/>
    <property type="molecule type" value="Genomic_DNA"/>
</dbReference>
<dbReference type="OrthoDB" id="2147163at2759"/>
<sequence length="146" mass="15994">MATHVHNTNEACCTIPPVQSNYTPNGSFKSVGSFNKVYVTGPATSTSAIVCVYDIFGFFPQTQQGADIIASALKSSVFMPDFFEPDPPFPEKDFPPTTDEGKKALQNFFGTTANPPKNVKNLITFGQHLKREGFKNVGVYGFCWDP</sequence>
<keyword evidence="2" id="KW-1185">Reference proteome</keyword>
<dbReference type="Proteomes" id="UP000518752">
    <property type="component" value="Unassembled WGS sequence"/>
</dbReference>
<evidence type="ECO:0008006" key="3">
    <source>
        <dbReference type="Google" id="ProtNLM"/>
    </source>
</evidence>
<gene>
    <name evidence="1" type="ORF">D9757_006260</name>
</gene>
<evidence type="ECO:0000313" key="2">
    <source>
        <dbReference type="Proteomes" id="UP000518752"/>
    </source>
</evidence>
<evidence type="ECO:0000313" key="1">
    <source>
        <dbReference type="EMBL" id="KAF5384702.1"/>
    </source>
</evidence>
<accession>A0A8H5HK01</accession>
<dbReference type="PANTHER" id="PTHR47668">
    <property type="entry name" value="DIENELACTONE HYDROLASE FAMILY PROTEIN (AFU_ORTHOLOGUE AFUA_6G01940)"/>
    <property type="match status" value="1"/>
</dbReference>
<protein>
    <recommendedName>
        <fullName evidence="3">Dienelactone hydrolase domain-containing protein</fullName>
    </recommendedName>
</protein>
<dbReference type="AlphaFoldDB" id="A0A8H5HK01"/>
<proteinExistence type="predicted"/>
<reference evidence="1 2" key="1">
    <citation type="journal article" date="2020" name="ISME J.">
        <title>Uncovering the hidden diversity of litter-decomposition mechanisms in mushroom-forming fungi.</title>
        <authorList>
            <person name="Floudas D."/>
            <person name="Bentzer J."/>
            <person name="Ahren D."/>
            <person name="Johansson T."/>
            <person name="Persson P."/>
            <person name="Tunlid A."/>
        </authorList>
    </citation>
    <scope>NUCLEOTIDE SEQUENCE [LARGE SCALE GENOMIC DNA]</scope>
    <source>
        <strain evidence="1 2">CBS 406.79</strain>
    </source>
</reference>
<dbReference type="PANTHER" id="PTHR47668:SF1">
    <property type="entry name" value="DIENELACTONE HYDROLASE DOMAIN-CONTAINING PROTEIN-RELATED"/>
    <property type="match status" value="1"/>
</dbReference>
<comment type="caution">
    <text evidence="1">The sequence shown here is derived from an EMBL/GenBank/DDBJ whole genome shotgun (WGS) entry which is preliminary data.</text>
</comment>